<proteinExistence type="predicted"/>
<dbReference type="InterPro" id="IPR011009">
    <property type="entry name" value="Kinase-like_dom_sf"/>
</dbReference>
<evidence type="ECO:0000256" key="4">
    <source>
        <dbReference type="ARBA" id="ARBA00022833"/>
    </source>
</evidence>
<evidence type="ECO:0000313" key="9">
    <source>
        <dbReference type="EMBL" id="PGG99489.1"/>
    </source>
</evidence>
<dbReference type="InterPro" id="IPR019786">
    <property type="entry name" value="Zinc_finger_PHD-type_CS"/>
</dbReference>
<dbReference type="SUPFAM" id="SSF56112">
    <property type="entry name" value="Protein kinase-like (PK-like)"/>
    <property type="match status" value="1"/>
</dbReference>
<name>A0A2B7WSD3_9EURO</name>
<reference evidence="9 10" key="1">
    <citation type="submission" date="2017-10" db="EMBL/GenBank/DDBJ databases">
        <title>Comparative genomics in systemic dimorphic fungi from Ajellomycetaceae.</title>
        <authorList>
            <person name="Munoz J.F."/>
            <person name="Mcewen J.G."/>
            <person name="Clay O.K."/>
            <person name="Cuomo C.A."/>
        </authorList>
    </citation>
    <scope>NUCLEOTIDE SEQUENCE [LARGE SCALE GENOMIC DNA]</scope>
    <source>
        <strain evidence="9 10">UAMH130</strain>
    </source>
</reference>
<evidence type="ECO:0000256" key="5">
    <source>
        <dbReference type="ARBA" id="ARBA00023242"/>
    </source>
</evidence>
<dbReference type="GO" id="GO:0048188">
    <property type="term" value="C:Set1C/COMPASS complex"/>
    <property type="evidence" value="ECO:0007669"/>
    <property type="project" value="InterPro"/>
</dbReference>
<dbReference type="AlphaFoldDB" id="A0A2B7WSD3"/>
<feature type="compositionally biased region" description="Basic and acidic residues" evidence="7">
    <location>
        <begin position="350"/>
        <end position="363"/>
    </location>
</feature>
<dbReference type="PROSITE" id="PS50016">
    <property type="entry name" value="ZF_PHD_2"/>
    <property type="match status" value="1"/>
</dbReference>
<dbReference type="InterPro" id="IPR011011">
    <property type="entry name" value="Znf_FYVE_PHD"/>
</dbReference>
<dbReference type="SUPFAM" id="SSF57903">
    <property type="entry name" value="FYVE/PHD zinc finger"/>
    <property type="match status" value="1"/>
</dbReference>
<evidence type="ECO:0000313" key="10">
    <source>
        <dbReference type="Proteomes" id="UP000224080"/>
    </source>
</evidence>
<dbReference type="SMART" id="SM00249">
    <property type="entry name" value="PHD"/>
    <property type="match status" value="1"/>
</dbReference>
<feature type="domain" description="PHD-type" evidence="8">
    <location>
        <begin position="487"/>
        <end position="538"/>
    </location>
</feature>
<dbReference type="InterPro" id="IPR013083">
    <property type="entry name" value="Znf_RING/FYVE/PHD"/>
</dbReference>
<evidence type="ECO:0000256" key="6">
    <source>
        <dbReference type="PROSITE-ProRule" id="PRU00146"/>
    </source>
</evidence>
<dbReference type="PANTHER" id="PTHR46174:SF1">
    <property type="entry name" value="CXXC-TYPE ZINC FINGER PROTEIN 1"/>
    <property type="match status" value="1"/>
</dbReference>
<dbReference type="InterPro" id="IPR037869">
    <property type="entry name" value="Spp1/CFP1"/>
</dbReference>
<evidence type="ECO:0000256" key="7">
    <source>
        <dbReference type="SAM" id="MobiDB-lite"/>
    </source>
</evidence>
<keyword evidence="4" id="KW-0862">Zinc</keyword>
<sequence>MGMDADRSPPRTMASTFTDLDVNPYETNAEKLPQSDRFLARHPHYGRYRPSPSDFKPDPAHCNSNDEESLRYWEAVLAKCDEKTRISTPAAGKRDTYAWGSVIVKSDHNSTESTGDYSISDENESQAIKVAENILPDIQFPQIYLQTKIKGRDVLVQSRIPGVSLEVAWPYLTRQQKESFKRQARNIIRKIDSVKDGRSSPSYVVQGNEPKEEHRLQQAEYDILFGSASTSNQTLSFTNNNMAPANIIVDNDAIVGIVGWHNAGYFGWDRAKNIHSTIRCLDSADVSSDGGVSIPDAFWRDLYDISVNQSAASNPLALKPGIKTEPPTPTLESIPSCSTADIPVPTKEPWTPRKVTDLKRESISRASSMDRSSPATSTKAAGSSPGPSTKKRAASSTKKGISTKKPAAKKRKLNPNDTERADGMASPLQRSATPVSSRVSKAPAAKNRKQSSLSVAGSPAPESKKAAKAPEAQEGEDDTDEDEDPSELFCICRKPDNHTWMIGCDGGCEDWFHGKCVKIKQEDADLIDKYICPTCESKNGAHTTWKRMCRLPGCRRPARISGSMVPSKYCSDEHGREFMRQKVSLSKQGSAARLASVANTSAANSHSRGSSVAVGKRLQKGVHRDDIEVEVGQPELGISNLHDEDEEDEDDIEADEAEADNGQAEGLGSRGGVLTKNDLKAVITGVKSAQDFRELGDNILPPSVAQSLTPSNDIPGEVSSSESKTNIVPQDLDNIDLDIPDMPDTRLIQLTANERQHLHNLRRKRLELRNQLEMLEDRDTFLALIRQRAKTILEHLRQADPKSSASVWKDICGYDSRLSWSDDEFNEWRWSEVGKKALRSGVLEAASSGTDGGGDVEMQDADGDANTVDRIARGVCLKKRCERHRQWVKIQQQDMQHEERVAREELEKCETDTKDILGRMVLRIFGDKDSGNSTNVSPATPEITAVTSASRNNDNVDEKTPAKR</sequence>
<dbReference type="OrthoDB" id="436852at2759"/>
<feature type="region of interest" description="Disordered" evidence="7">
    <location>
        <begin position="43"/>
        <end position="62"/>
    </location>
</feature>
<dbReference type="InterPro" id="IPR019787">
    <property type="entry name" value="Znf_PHD-finger"/>
</dbReference>
<feature type="compositionally biased region" description="Polar residues" evidence="7">
    <location>
        <begin position="374"/>
        <end position="387"/>
    </location>
</feature>
<evidence type="ECO:0000256" key="2">
    <source>
        <dbReference type="ARBA" id="ARBA00022723"/>
    </source>
</evidence>
<dbReference type="GO" id="GO:0008270">
    <property type="term" value="F:zinc ion binding"/>
    <property type="evidence" value="ECO:0007669"/>
    <property type="project" value="UniProtKB-KW"/>
</dbReference>
<dbReference type="Gene3D" id="3.30.40.10">
    <property type="entry name" value="Zinc/RING finger domain, C3HC4 (zinc finger)"/>
    <property type="match status" value="1"/>
</dbReference>
<dbReference type="PANTHER" id="PTHR46174">
    <property type="entry name" value="CXXC-TYPE ZINC FINGER PROTEIN 1"/>
    <property type="match status" value="1"/>
</dbReference>
<dbReference type="Pfam" id="PF00628">
    <property type="entry name" value="PHD"/>
    <property type="match status" value="1"/>
</dbReference>
<keyword evidence="3 6" id="KW-0863">Zinc-finger</keyword>
<organism evidence="9 10">
    <name type="scientific">Blastomyces parvus</name>
    <dbReference type="NCBI Taxonomy" id="2060905"/>
    <lineage>
        <taxon>Eukaryota</taxon>
        <taxon>Fungi</taxon>
        <taxon>Dikarya</taxon>
        <taxon>Ascomycota</taxon>
        <taxon>Pezizomycotina</taxon>
        <taxon>Eurotiomycetes</taxon>
        <taxon>Eurotiomycetidae</taxon>
        <taxon>Onygenales</taxon>
        <taxon>Ajellomycetaceae</taxon>
        <taxon>Blastomyces</taxon>
    </lineage>
</organism>
<dbReference type="EMBL" id="PDNC01000101">
    <property type="protein sequence ID" value="PGG99489.1"/>
    <property type="molecule type" value="Genomic_DNA"/>
</dbReference>
<dbReference type="InterPro" id="IPR001965">
    <property type="entry name" value="Znf_PHD"/>
</dbReference>
<feature type="region of interest" description="Disordered" evidence="7">
    <location>
        <begin position="703"/>
        <end position="724"/>
    </location>
</feature>
<feature type="compositionally biased region" description="Acidic residues" evidence="7">
    <location>
        <begin position="473"/>
        <end position="485"/>
    </location>
</feature>
<dbReference type="STRING" id="2060905.A0A2B7WSD3"/>
<feature type="compositionally biased region" description="Basic and acidic residues" evidence="7">
    <location>
        <begin position="954"/>
        <end position="964"/>
    </location>
</feature>
<dbReference type="Proteomes" id="UP000224080">
    <property type="component" value="Unassembled WGS sequence"/>
</dbReference>
<feature type="region of interest" description="Disordered" evidence="7">
    <location>
        <begin position="624"/>
        <end position="671"/>
    </location>
</feature>
<feature type="region of interest" description="Disordered" evidence="7">
    <location>
        <begin position="317"/>
        <end position="485"/>
    </location>
</feature>
<keyword evidence="5" id="KW-0539">Nucleus</keyword>
<keyword evidence="2" id="KW-0479">Metal-binding</keyword>
<feature type="compositionally biased region" description="Acidic residues" evidence="7">
    <location>
        <begin position="643"/>
        <end position="659"/>
    </location>
</feature>
<comment type="caution">
    <text evidence="9">The sequence shown here is derived from an EMBL/GenBank/DDBJ whole genome shotgun (WGS) entry which is preliminary data.</text>
</comment>
<feature type="region of interest" description="Disordered" evidence="7">
    <location>
        <begin position="927"/>
        <end position="964"/>
    </location>
</feature>
<protein>
    <submittedName>
        <fullName evidence="9">Compass component spp1</fullName>
    </submittedName>
</protein>
<evidence type="ECO:0000259" key="8">
    <source>
        <dbReference type="PROSITE" id="PS50016"/>
    </source>
</evidence>
<gene>
    <name evidence="9" type="ORF">GX51_06309</name>
</gene>
<feature type="compositionally biased region" description="Polar residues" evidence="7">
    <location>
        <begin position="704"/>
        <end position="724"/>
    </location>
</feature>
<keyword evidence="10" id="KW-1185">Reference proteome</keyword>
<evidence type="ECO:0000256" key="1">
    <source>
        <dbReference type="ARBA" id="ARBA00004123"/>
    </source>
</evidence>
<comment type="subcellular location">
    <subcellularLocation>
        <location evidence="1">Nucleus</location>
    </subcellularLocation>
</comment>
<dbReference type="PROSITE" id="PS01359">
    <property type="entry name" value="ZF_PHD_1"/>
    <property type="match status" value="1"/>
</dbReference>
<feature type="compositionally biased region" description="Polar residues" evidence="7">
    <location>
        <begin position="428"/>
        <end position="439"/>
    </location>
</feature>
<feature type="compositionally biased region" description="Low complexity" evidence="7">
    <location>
        <begin position="364"/>
        <end position="373"/>
    </location>
</feature>
<evidence type="ECO:0000256" key="3">
    <source>
        <dbReference type="ARBA" id="ARBA00022771"/>
    </source>
</evidence>
<dbReference type="GO" id="GO:0045893">
    <property type="term" value="P:positive regulation of DNA-templated transcription"/>
    <property type="evidence" value="ECO:0007669"/>
    <property type="project" value="TreeGrafter"/>
</dbReference>
<accession>A0A2B7WSD3</accession>
<feature type="compositionally biased region" description="Polar residues" evidence="7">
    <location>
        <begin position="330"/>
        <end position="339"/>
    </location>
</feature>